<proteinExistence type="predicted"/>
<evidence type="ECO:0000313" key="2">
    <source>
        <dbReference type="Proteomes" id="UP000243406"/>
    </source>
</evidence>
<dbReference type="OrthoDB" id="1645744at2"/>
<sequence>MKQQYIYLVFTKTGTWLSRTLNFFENSDYIHVSLGLDNPLNNLYSFGRTNPSNPFSGGFVVEDLSEGIYKRFEDTSLCIYRLKVTEKQYYILRKKISPFIISKHSYRYNFIGLFGLWFNLPVNRSFHFFCSQFVSLALTQAGIYRPQKAFGLIKPCDLLQIKALELVYKGTIKSYINEKSYAIEA</sequence>
<name>A0A1T5A7C4_9FIRM</name>
<keyword evidence="2" id="KW-1185">Reference proteome</keyword>
<organism evidence="1 2">
    <name type="scientific">Acetoanaerobium noterae</name>
    <dbReference type="NCBI Taxonomy" id="745369"/>
    <lineage>
        <taxon>Bacteria</taxon>
        <taxon>Bacillati</taxon>
        <taxon>Bacillota</taxon>
        <taxon>Clostridia</taxon>
        <taxon>Peptostreptococcales</taxon>
        <taxon>Filifactoraceae</taxon>
        <taxon>Acetoanaerobium</taxon>
    </lineage>
</organism>
<gene>
    <name evidence="1" type="ORF">SAMN02745120_0826</name>
</gene>
<dbReference type="SUPFAM" id="SSF54001">
    <property type="entry name" value="Cysteine proteinases"/>
    <property type="match status" value="1"/>
</dbReference>
<dbReference type="AlphaFoldDB" id="A0A1T5A7C4"/>
<dbReference type="Proteomes" id="UP000243406">
    <property type="component" value="Unassembled WGS sequence"/>
</dbReference>
<evidence type="ECO:0008006" key="3">
    <source>
        <dbReference type="Google" id="ProtNLM"/>
    </source>
</evidence>
<accession>A0A1T5A7C4</accession>
<evidence type="ECO:0000313" key="1">
    <source>
        <dbReference type="EMBL" id="SKB30759.1"/>
    </source>
</evidence>
<dbReference type="RefSeq" id="WP_079588764.1">
    <property type="nucleotide sequence ID" value="NZ_CP154629.1"/>
</dbReference>
<dbReference type="InterPro" id="IPR038765">
    <property type="entry name" value="Papain-like_cys_pep_sf"/>
</dbReference>
<dbReference type="Gene3D" id="3.90.1720.10">
    <property type="entry name" value="endopeptidase domain like (from Nostoc punctiforme)"/>
    <property type="match status" value="1"/>
</dbReference>
<reference evidence="2" key="1">
    <citation type="submission" date="2017-02" db="EMBL/GenBank/DDBJ databases">
        <authorList>
            <person name="Varghese N."/>
            <person name="Submissions S."/>
        </authorList>
    </citation>
    <scope>NUCLEOTIDE SEQUENCE [LARGE SCALE GENOMIC DNA]</scope>
    <source>
        <strain evidence="2">ATCC 35199</strain>
    </source>
</reference>
<dbReference type="EMBL" id="FUYN01000001">
    <property type="protein sequence ID" value="SKB30759.1"/>
    <property type="molecule type" value="Genomic_DNA"/>
</dbReference>
<protein>
    <recommendedName>
        <fullName evidence="3">Permuted papain-like amidase enzyme, YaeF/YiiX, C92 family</fullName>
    </recommendedName>
</protein>